<name>A0ABW2DPQ9_9BACT</name>
<organism evidence="4 5">
    <name type="scientific">Rufibacter roseus</name>
    <dbReference type="NCBI Taxonomy" id="1567108"/>
    <lineage>
        <taxon>Bacteria</taxon>
        <taxon>Pseudomonadati</taxon>
        <taxon>Bacteroidota</taxon>
        <taxon>Cytophagia</taxon>
        <taxon>Cytophagales</taxon>
        <taxon>Hymenobacteraceae</taxon>
        <taxon>Rufibacter</taxon>
    </lineage>
</organism>
<dbReference type="RefSeq" id="WP_066624252.1">
    <property type="nucleotide sequence ID" value="NZ_JBHSYQ010000008.1"/>
</dbReference>
<accession>A0ABW2DPQ9</accession>
<dbReference type="GO" id="GO:0016787">
    <property type="term" value="F:hydrolase activity"/>
    <property type="evidence" value="ECO:0007669"/>
    <property type="project" value="UniProtKB-KW"/>
</dbReference>
<evidence type="ECO:0000313" key="5">
    <source>
        <dbReference type="Proteomes" id="UP001596405"/>
    </source>
</evidence>
<evidence type="ECO:0000313" key="4">
    <source>
        <dbReference type="EMBL" id="MFC6999015.1"/>
    </source>
</evidence>
<dbReference type="Pfam" id="PF20434">
    <property type="entry name" value="BD-FAE"/>
    <property type="match status" value="1"/>
</dbReference>
<proteinExistence type="predicted"/>
<sequence>MKTLLLLFVAGFLSLTSLAQDKPLEINLYPGEIPNQLPGTDEEKLEVRPNKSQSITNVRKPTLTVFLPAKGKGNGTAVVICPGGGYTKLAFSHEGTDVARKFAEQGVAAFVLKYRLPDSAVSPQPELAPLQDAQQALLTVRKLAKEWQVDPKRVGIMGFSAGGHLASTAGTHFMREAIPNPEKLSLRPDFMVLVYPVISSDTTITHRGSFNLLLGKKASADKRKQFSNDLQVTPDTPPTFLVHATDDKSVPVQNSLLFYQALLQHKIPAELHVYQNGGHGFGLINKTTQDLWFDRCLHWMASNNLLPQVKSK</sequence>
<reference evidence="5" key="1">
    <citation type="journal article" date="2019" name="Int. J. Syst. Evol. Microbiol.">
        <title>The Global Catalogue of Microorganisms (GCM) 10K type strain sequencing project: providing services to taxonomists for standard genome sequencing and annotation.</title>
        <authorList>
            <consortium name="The Broad Institute Genomics Platform"/>
            <consortium name="The Broad Institute Genome Sequencing Center for Infectious Disease"/>
            <person name="Wu L."/>
            <person name="Ma J."/>
        </authorList>
    </citation>
    <scope>NUCLEOTIDE SEQUENCE [LARGE SCALE GENOMIC DNA]</scope>
    <source>
        <strain evidence="5">CGMCC 4.7393</strain>
    </source>
</reference>
<dbReference type="EMBL" id="JBHSYQ010000008">
    <property type="protein sequence ID" value="MFC6999015.1"/>
    <property type="molecule type" value="Genomic_DNA"/>
</dbReference>
<feature type="signal peptide" evidence="2">
    <location>
        <begin position="1"/>
        <end position="19"/>
    </location>
</feature>
<feature type="domain" description="BD-FAE-like" evidence="3">
    <location>
        <begin position="64"/>
        <end position="262"/>
    </location>
</feature>
<evidence type="ECO:0000256" key="1">
    <source>
        <dbReference type="ARBA" id="ARBA00022801"/>
    </source>
</evidence>
<evidence type="ECO:0000256" key="2">
    <source>
        <dbReference type="SAM" id="SignalP"/>
    </source>
</evidence>
<dbReference type="SUPFAM" id="SSF53474">
    <property type="entry name" value="alpha/beta-Hydrolases"/>
    <property type="match status" value="1"/>
</dbReference>
<keyword evidence="5" id="KW-1185">Reference proteome</keyword>
<protein>
    <submittedName>
        <fullName evidence="4">Alpha/beta hydrolase</fullName>
    </submittedName>
</protein>
<dbReference type="InterPro" id="IPR049492">
    <property type="entry name" value="BD-FAE-like_dom"/>
</dbReference>
<dbReference type="PANTHER" id="PTHR48081:SF6">
    <property type="entry name" value="PEPTIDASE S9 PROLYL OLIGOPEPTIDASE CATALYTIC DOMAIN-CONTAINING PROTEIN"/>
    <property type="match status" value="1"/>
</dbReference>
<comment type="caution">
    <text evidence="4">The sequence shown here is derived from an EMBL/GenBank/DDBJ whole genome shotgun (WGS) entry which is preliminary data.</text>
</comment>
<dbReference type="InterPro" id="IPR029058">
    <property type="entry name" value="AB_hydrolase_fold"/>
</dbReference>
<evidence type="ECO:0000259" key="3">
    <source>
        <dbReference type="Pfam" id="PF20434"/>
    </source>
</evidence>
<dbReference type="InterPro" id="IPR050300">
    <property type="entry name" value="GDXG_lipolytic_enzyme"/>
</dbReference>
<dbReference type="Gene3D" id="3.40.50.1820">
    <property type="entry name" value="alpha/beta hydrolase"/>
    <property type="match status" value="1"/>
</dbReference>
<dbReference type="PANTHER" id="PTHR48081">
    <property type="entry name" value="AB HYDROLASE SUPERFAMILY PROTEIN C4A8.06C"/>
    <property type="match status" value="1"/>
</dbReference>
<dbReference type="Proteomes" id="UP001596405">
    <property type="component" value="Unassembled WGS sequence"/>
</dbReference>
<feature type="chain" id="PRO_5046281717" evidence="2">
    <location>
        <begin position="20"/>
        <end position="312"/>
    </location>
</feature>
<gene>
    <name evidence="4" type="ORF">ACFQHR_15355</name>
</gene>
<keyword evidence="2" id="KW-0732">Signal</keyword>
<keyword evidence="1 4" id="KW-0378">Hydrolase</keyword>